<proteinExistence type="predicted"/>
<feature type="domain" description="DUF547" evidence="2">
    <location>
        <begin position="68"/>
        <end position="171"/>
    </location>
</feature>
<dbReference type="AlphaFoldDB" id="A0A2S9WX73"/>
<accession>A0A2S9WX73</accession>
<organism evidence="3 4">
    <name type="scientific">Nonlabens agnitus</name>
    <dbReference type="NCBI Taxonomy" id="870484"/>
    <lineage>
        <taxon>Bacteria</taxon>
        <taxon>Pseudomonadati</taxon>
        <taxon>Bacteroidota</taxon>
        <taxon>Flavobacteriia</taxon>
        <taxon>Flavobacteriales</taxon>
        <taxon>Flavobacteriaceae</taxon>
        <taxon>Nonlabens</taxon>
    </lineage>
</organism>
<dbReference type="EMBL" id="MQUC01000003">
    <property type="protein sequence ID" value="PRP68080.1"/>
    <property type="molecule type" value="Genomic_DNA"/>
</dbReference>
<dbReference type="PANTHER" id="PTHR46361">
    <property type="entry name" value="ELECTRON CARRIER/ PROTEIN DISULFIDE OXIDOREDUCTASE"/>
    <property type="match status" value="1"/>
</dbReference>
<name>A0A2S9WX73_9FLAO</name>
<feature type="signal peptide" evidence="1">
    <location>
        <begin position="1"/>
        <end position="21"/>
    </location>
</feature>
<reference evidence="3 4" key="1">
    <citation type="submission" date="2016-11" db="EMBL/GenBank/DDBJ databases">
        <title>Trade-off between light-utilization and light-protection in marine flavobacteria.</title>
        <authorList>
            <person name="Kumagai Y."/>
        </authorList>
    </citation>
    <scope>NUCLEOTIDE SEQUENCE [LARGE SCALE GENOMIC DNA]</scope>
    <source>
        <strain evidence="3 4">JCM 17109</strain>
    </source>
</reference>
<feature type="chain" id="PRO_5015529710" description="DUF547 domain-containing protein" evidence="1">
    <location>
        <begin position="22"/>
        <end position="238"/>
    </location>
</feature>
<dbReference type="InterPro" id="IPR006869">
    <property type="entry name" value="DUF547"/>
</dbReference>
<keyword evidence="1" id="KW-0732">Signal</keyword>
<evidence type="ECO:0000313" key="3">
    <source>
        <dbReference type="EMBL" id="PRP68080.1"/>
    </source>
</evidence>
<dbReference type="RefSeq" id="WP_105983756.1">
    <property type="nucleotide sequence ID" value="NZ_MQUC01000003.1"/>
</dbReference>
<dbReference type="Pfam" id="PF04784">
    <property type="entry name" value="DUF547"/>
    <property type="match status" value="1"/>
</dbReference>
<dbReference type="PANTHER" id="PTHR46361:SF3">
    <property type="entry name" value="ELECTRON CARRIER_ PROTEIN DISULFIDE OXIDOREDUCTASE"/>
    <property type="match status" value="1"/>
</dbReference>
<comment type="caution">
    <text evidence="3">The sequence shown here is derived from an EMBL/GenBank/DDBJ whole genome shotgun (WGS) entry which is preliminary data.</text>
</comment>
<evidence type="ECO:0000259" key="2">
    <source>
        <dbReference type="Pfam" id="PF04784"/>
    </source>
</evidence>
<protein>
    <recommendedName>
        <fullName evidence="2">DUF547 domain-containing protein</fullName>
    </recommendedName>
</protein>
<dbReference type="OrthoDB" id="526867at2"/>
<dbReference type="Proteomes" id="UP000239532">
    <property type="component" value="Unassembled WGS sequence"/>
</dbReference>
<gene>
    <name evidence="3" type="ORF">BST86_13775</name>
</gene>
<evidence type="ECO:0000313" key="4">
    <source>
        <dbReference type="Proteomes" id="UP000239532"/>
    </source>
</evidence>
<evidence type="ECO:0000256" key="1">
    <source>
        <dbReference type="SAM" id="SignalP"/>
    </source>
</evidence>
<sequence length="238" mass="27215">MSLKIRMIVLMILGSFAFAKAQLSTFSTATKELLNNQVANGNVNYAAIKKNPQNLDLALKSLEKIELDQLTNNESKALLINAYNLFVIKGVVNHYPIKSVMDKANFFDEKVYGLGSQKVSLNQLEKEILFKKFPDERLHFALVCGAVSCPPLSMKPYTAENVEFMLKKTTKAAINNPNLVKLDMHEKKVYASKIFDWYNSDFTKNQTLIEYLNRYREDMIPDGFTVQFMNYDWALNGK</sequence>
<keyword evidence="4" id="KW-1185">Reference proteome</keyword>